<gene>
    <name evidence="1" type="ORF">PHYPO_G00221150</name>
</gene>
<evidence type="ECO:0000313" key="1">
    <source>
        <dbReference type="EMBL" id="KAB5571104.1"/>
    </source>
</evidence>
<comment type="caution">
    <text evidence="1">The sequence shown here is derived from an EMBL/GenBank/DDBJ whole genome shotgun (WGS) entry which is preliminary data.</text>
</comment>
<protein>
    <submittedName>
        <fullName evidence="1">Uncharacterized protein</fullName>
    </submittedName>
</protein>
<accession>A0A5N5NUR0</accession>
<keyword evidence="2" id="KW-1185">Reference proteome</keyword>
<sequence>MKPVGNDPSRISLSNTPTLSFLHFKTFYSITLFTSCTPNPCLNHITVSSQCHRQRDMHLKGQMSGKILCNYTYAYF</sequence>
<proteinExistence type="predicted"/>
<dbReference type="EMBL" id="VFJC01000008">
    <property type="protein sequence ID" value="KAB5571104.1"/>
    <property type="molecule type" value="Genomic_DNA"/>
</dbReference>
<reference evidence="1 2" key="1">
    <citation type="submission" date="2019-06" db="EMBL/GenBank/DDBJ databases">
        <title>A chromosome-scale genome assembly of the striped catfish, Pangasianodon hypophthalmus.</title>
        <authorList>
            <person name="Wen M."/>
            <person name="Zahm M."/>
            <person name="Roques C."/>
            <person name="Cabau C."/>
            <person name="Klopp C."/>
            <person name="Donnadieu C."/>
            <person name="Jouanno E."/>
            <person name="Avarre J.-C."/>
            <person name="Campet M."/>
            <person name="Ha T.T.T."/>
            <person name="Dugue R."/>
            <person name="Lampietro C."/>
            <person name="Louis A."/>
            <person name="Herpin A."/>
            <person name="Echchiki A."/>
            <person name="Berthelot C."/>
            <person name="Parey E."/>
            <person name="Roest-Crollius H."/>
            <person name="Braasch I."/>
            <person name="Postlethwait J."/>
            <person name="Bobe J."/>
            <person name="Montfort J."/>
            <person name="Bouchez O."/>
            <person name="Begum T."/>
            <person name="Schartl M."/>
            <person name="Guiguen Y."/>
        </authorList>
    </citation>
    <scope>NUCLEOTIDE SEQUENCE [LARGE SCALE GENOMIC DNA]</scope>
    <source>
        <strain evidence="1 2">Indonesia</strain>
        <tissue evidence="1">Blood</tissue>
    </source>
</reference>
<dbReference type="AlphaFoldDB" id="A0A5N5NUR0"/>
<dbReference type="Proteomes" id="UP000327468">
    <property type="component" value="Chromosome 7"/>
</dbReference>
<name>A0A5N5NUR0_PANHP</name>
<evidence type="ECO:0000313" key="2">
    <source>
        <dbReference type="Proteomes" id="UP000327468"/>
    </source>
</evidence>
<organism evidence="1 2">
    <name type="scientific">Pangasianodon hypophthalmus</name>
    <name type="common">Striped catfish</name>
    <name type="synonym">Helicophagus hypophthalmus</name>
    <dbReference type="NCBI Taxonomy" id="310915"/>
    <lineage>
        <taxon>Eukaryota</taxon>
        <taxon>Metazoa</taxon>
        <taxon>Chordata</taxon>
        <taxon>Craniata</taxon>
        <taxon>Vertebrata</taxon>
        <taxon>Euteleostomi</taxon>
        <taxon>Actinopterygii</taxon>
        <taxon>Neopterygii</taxon>
        <taxon>Teleostei</taxon>
        <taxon>Ostariophysi</taxon>
        <taxon>Siluriformes</taxon>
        <taxon>Pangasiidae</taxon>
        <taxon>Pangasianodon</taxon>
    </lineage>
</organism>